<dbReference type="AlphaFoldDB" id="A0A2M8BTS1"/>
<reference evidence="2" key="1">
    <citation type="submission" date="2017-09" db="EMBL/GenBank/DDBJ databases">
        <title>Depth-based differentiation of microbial function through sediment-hosted aquifers and enrichment of novel symbionts in the deep terrestrial subsurface.</title>
        <authorList>
            <person name="Probst A.J."/>
            <person name="Ladd B."/>
            <person name="Jarett J.K."/>
            <person name="Geller-Mcgrath D.E."/>
            <person name="Sieber C.M.K."/>
            <person name="Emerson J.B."/>
            <person name="Anantharaman K."/>
            <person name="Thomas B.C."/>
            <person name="Malmstrom R."/>
            <person name="Stieglmeier M."/>
            <person name="Klingl A."/>
            <person name="Woyke T."/>
            <person name="Ryan C.M."/>
            <person name="Banfield J.F."/>
        </authorList>
    </citation>
    <scope>NUCLEOTIDE SEQUENCE [LARGE SCALE GENOMIC DNA]</scope>
</reference>
<evidence type="ECO:0000313" key="2">
    <source>
        <dbReference type="Proteomes" id="UP000231196"/>
    </source>
</evidence>
<dbReference type="Proteomes" id="UP000231196">
    <property type="component" value="Unassembled WGS sequence"/>
</dbReference>
<accession>A0A2M8BTS1</accession>
<protein>
    <submittedName>
        <fullName evidence="1">Uncharacterized protein</fullName>
    </submittedName>
</protein>
<name>A0A2M8BTS1_9BACT</name>
<organism evidence="1 2">
    <name type="scientific">Candidatus Collierbacteria bacterium CG_4_9_14_3_um_filter_43_16</name>
    <dbReference type="NCBI Taxonomy" id="1974532"/>
    <lineage>
        <taxon>Bacteria</taxon>
        <taxon>Candidatus Collieribacteriota</taxon>
    </lineage>
</organism>
<comment type="caution">
    <text evidence="1">The sequence shown here is derived from an EMBL/GenBank/DDBJ whole genome shotgun (WGS) entry which is preliminary data.</text>
</comment>
<dbReference type="EMBL" id="PFUC01000079">
    <property type="protein sequence ID" value="PJB47257.1"/>
    <property type="molecule type" value="Genomic_DNA"/>
</dbReference>
<gene>
    <name evidence="1" type="ORF">CO104_04025</name>
</gene>
<sequence>MEVTFAFAVGHFDPEAFGNLMSDLATVSSRLISDVETQYTVTHRAKGAVRVTLVVEQKIYEHVFTQFGYKERLEQIDAVFQKFAVKA</sequence>
<proteinExistence type="predicted"/>
<evidence type="ECO:0000313" key="1">
    <source>
        <dbReference type="EMBL" id="PJB47257.1"/>
    </source>
</evidence>